<name>A0A9Q3B9J5_9BASI</name>
<feature type="region of interest" description="Disordered" evidence="1">
    <location>
        <begin position="150"/>
        <end position="207"/>
    </location>
</feature>
<dbReference type="AlphaFoldDB" id="A0A9Q3B9J5"/>
<feature type="compositionally biased region" description="Polar residues" evidence="1">
    <location>
        <begin position="186"/>
        <end position="204"/>
    </location>
</feature>
<feature type="compositionally biased region" description="Polar residues" evidence="1">
    <location>
        <begin position="159"/>
        <end position="179"/>
    </location>
</feature>
<accession>A0A9Q3B9J5</accession>
<reference evidence="2" key="1">
    <citation type="submission" date="2021-03" db="EMBL/GenBank/DDBJ databases">
        <title>Draft genome sequence of rust myrtle Austropuccinia psidii MF-1, a brazilian biotype.</title>
        <authorList>
            <person name="Quecine M.C."/>
            <person name="Pachon D.M.R."/>
            <person name="Bonatelli M.L."/>
            <person name="Correr F.H."/>
            <person name="Franceschini L.M."/>
            <person name="Leite T.F."/>
            <person name="Margarido G.R.A."/>
            <person name="Almeida C.A."/>
            <person name="Ferrarezi J.A."/>
            <person name="Labate C.A."/>
        </authorList>
    </citation>
    <scope>NUCLEOTIDE SEQUENCE</scope>
    <source>
        <strain evidence="2">MF-1</strain>
    </source>
</reference>
<evidence type="ECO:0000313" key="2">
    <source>
        <dbReference type="EMBL" id="MBW0461296.1"/>
    </source>
</evidence>
<dbReference type="Proteomes" id="UP000765509">
    <property type="component" value="Unassembled WGS sequence"/>
</dbReference>
<evidence type="ECO:0000313" key="3">
    <source>
        <dbReference type="Proteomes" id="UP000765509"/>
    </source>
</evidence>
<dbReference type="EMBL" id="AVOT02000138">
    <property type="protein sequence ID" value="MBW0461296.1"/>
    <property type="molecule type" value="Genomic_DNA"/>
</dbReference>
<organism evidence="2 3">
    <name type="scientific">Austropuccinia psidii MF-1</name>
    <dbReference type="NCBI Taxonomy" id="1389203"/>
    <lineage>
        <taxon>Eukaryota</taxon>
        <taxon>Fungi</taxon>
        <taxon>Dikarya</taxon>
        <taxon>Basidiomycota</taxon>
        <taxon>Pucciniomycotina</taxon>
        <taxon>Pucciniomycetes</taxon>
        <taxon>Pucciniales</taxon>
        <taxon>Sphaerophragmiaceae</taxon>
        <taxon>Austropuccinia</taxon>
    </lineage>
</organism>
<comment type="caution">
    <text evidence="2">The sequence shown here is derived from an EMBL/GenBank/DDBJ whole genome shotgun (WGS) entry which is preliminary data.</text>
</comment>
<keyword evidence="3" id="KW-1185">Reference proteome</keyword>
<evidence type="ECO:0000256" key="1">
    <source>
        <dbReference type="SAM" id="MobiDB-lite"/>
    </source>
</evidence>
<protein>
    <submittedName>
        <fullName evidence="2">Uncharacterized protein</fullName>
    </submittedName>
</protein>
<proteinExistence type="predicted"/>
<gene>
    <name evidence="2" type="ORF">O181_001011</name>
</gene>
<sequence>MERQENSEPASKSISIIPASTVNSEHNSTVIITQNIQAEPISSELINLEISNTLQRANSLASRASYDSQEAPKTFIDVIMVEANWLQKAKGHQSEGIQQCASAQRVSNTRRPLEKLHELLPECEKITGPSQYLKVTEWMEFIDGKEEHDAFNRRKGEKQPSTNQTGAKTSPGGQKQQLQLEKAATKSEQGQGQSTSHKTIQPRLQNPKYLKGCHGKCVSDGQNHDGDSEERGSHIRLSERISEILDGIPALYIAINDVKGNISDKTSTICNNLKTNSLSLHQIKETVMCFEKGLRAIKTSNNDNSFAIKISKKSVIIQELTDEYSKVNIDYIIETIINKAISIITGDNQNILVDITNSSTEVKRNTIALKKCFDTSQEDISKVTMKLNQIISNNTRQKELWKEMSIKEEIYKIELINLIQVFHHEVRNFTSFSTSKINEIEQLLHMLP</sequence>